<dbReference type="RefSeq" id="WP_088448897.1">
    <property type="nucleotide sequence ID" value="NZ_JACHXO010000001.1"/>
</dbReference>
<dbReference type="Proteomes" id="UP000574369">
    <property type="component" value="Unassembled WGS sequence"/>
</dbReference>
<dbReference type="PANTHER" id="PTHR38834">
    <property type="entry name" value="PERIPLASMIC SUBSTRATE BINDING PROTEIN FAMILY 3"/>
    <property type="match status" value="1"/>
</dbReference>
<accession>A0ABR6GPA9</accession>
<evidence type="ECO:0000259" key="3">
    <source>
        <dbReference type="Pfam" id="PF00497"/>
    </source>
</evidence>
<evidence type="ECO:0000256" key="2">
    <source>
        <dbReference type="SAM" id="SignalP"/>
    </source>
</evidence>
<organism evidence="4 5">
    <name type="scientific">Roseateles terrae</name>
    <dbReference type="NCBI Taxonomy" id="431060"/>
    <lineage>
        <taxon>Bacteria</taxon>
        <taxon>Pseudomonadati</taxon>
        <taxon>Pseudomonadota</taxon>
        <taxon>Betaproteobacteria</taxon>
        <taxon>Burkholderiales</taxon>
        <taxon>Sphaerotilaceae</taxon>
        <taxon>Roseateles</taxon>
    </lineage>
</organism>
<evidence type="ECO:0000256" key="1">
    <source>
        <dbReference type="SAM" id="MobiDB-lite"/>
    </source>
</evidence>
<proteinExistence type="predicted"/>
<dbReference type="Gene3D" id="3.40.190.10">
    <property type="entry name" value="Periplasmic binding protein-like II"/>
    <property type="match status" value="2"/>
</dbReference>
<feature type="chain" id="PRO_5047248751" evidence="2">
    <location>
        <begin position="24"/>
        <end position="322"/>
    </location>
</feature>
<feature type="compositionally biased region" description="Gly residues" evidence="1">
    <location>
        <begin position="49"/>
        <end position="73"/>
    </location>
</feature>
<comment type="caution">
    <text evidence="4">The sequence shown here is derived from an EMBL/GenBank/DDBJ whole genome shotgun (WGS) entry which is preliminary data.</text>
</comment>
<sequence length="322" mass="34077">MQRRHVAAIGLACVASPAGALLAATGSTARTSPLGPSPRASGPLAASGGMAGGSATGTGTGPGVEAGSTGPGSLGRLQGPNGAPSAGQAGVPLPASLRLLTEEFPPINFSEGGVPRGLTVDLVQAIQQRLGQDLPIQVLPWARAFREAQEAMPTALFATARIPERESLFQWVGPVVQFRSTFYARANVPIATRNLDDARHASRVLVVRDWYTAQQLRTAGFRNLQTVSDPVQGIRMLMAGRAPLLAGERVSMPRTLELAGVKPAQLRELFSFAVNEGYIAFSLSTPKATVAAWQARLQDLKRDGTFQAIYKRWLPNEPLPRS</sequence>
<gene>
    <name evidence="4" type="ORF">FHS28_000892</name>
</gene>
<dbReference type="SUPFAM" id="SSF53850">
    <property type="entry name" value="Periplasmic binding protein-like II"/>
    <property type="match status" value="1"/>
</dbReference>
<protein>
    <submittedName>
        <fullName evidence="4">Polar amino acid transport system substrate-binding protein</fullName>
    </submittedName>
</protein>
<dbReference type="InterPro" id="IPR001638">
    <property type="entry name" value="Solute-binding_3/MltF_N"/>
</dbReference>
<dbReference type="PANTHER" id="PTHR38834:SF3">
    <property type="entry name" value="SOLUTE-BINDING PROTEIN FAMILY 3_N-TERMINAL DOMAIN-CONTAINING PROTEIN"/>
    <property type="match status" value="1"/>
</dbReference>
<reference evidence="4 5" key="1">
    <citation type="submission" date="2020-08" db="EMBL/GenBank/DDBJ databases">
        <title>Genomic Encyclopedia of Type Strains, Phase III (KMG-III): the genomes of soil and plant-associated and newly described type strains.</title>
        <authorList>
            <person name="Whitman W."/>
        </authorList>
    </citation>
    <scope>NUCLEOTIDE SEQUENCE [LARGE SCALE GENOMIC DNA]</scope>
    <source>
        <strain evidence="4 5">CECT 7247</strain>
    </source>
</reference>
<dbReference type="Pfam" id="PF00497">
    <property type="entry name" value="SBP_bac_3"/>
    <property type="match status" value="1"/>
</dbReference>
<evidence type="ECO:0000313" key="5">
    <source>
        <dbReference type="Proteomes" id="UP000574369"/>
    </source>
</evidence>
<keyword evidence="5" id="KW-1185">Reference proteome</keyword>
<keyword evidence="2" id="KW-0732">Signal</keyword>
<feature type="signal peptide" evidence="2">
    <location>
        <begin position="1"/>
        <end position="23"/>
    </location>
</feature>
<evidence type="ECO:0000313" key="4">
    <source>
        <dbReference type="EMBL" id="MBB3193527.1"/>
    </source>
</evidence>
<feature type="region of interest" description="Disordered" evidence="1">
    <location>
        <begin position="28"/>
        <end position="90"/>
    </location>
</feature>
<dbReference type="EMBL" id="JACHXO010000001">
    <property type="protein sequence ID" value="MBB3193527.1"/>
    <property type="molecule type" value="Genomic_DNA"/>
</dbReference>
<feature type="domain" description="Solute-binding protein family 3/N-terminal" evidence="3">
    <location>
        <begin position="102"/>
        <end position="315"/>
    </location>
</feature>
<name>A0ABR6GPA9_9BURK</name>